<gene>
    <name evidence="1" type="ORF">ENQ77_09320</name>
</gene>
<reference evidence="1" key="1">
    <citation type="journal article" date="2020" name="mSystems">
        <title>Genome- and Community-Level Interaction Insights into Carbon Utilization and Element Cycling Functions of Hydrothermarchaeota in Hydrothermal Sediment.</title>
        <authorList>
            <person name="Zhou Z."/>
            <person name="Liu Y."/>
            <person name="Xu W."/>
            <person name="Pan J."/>
            <person name="Luo Z.H."/>
            <person name="Li M."/>
        </authorList>
    </citation>
    <scope>NUCLEOTIDE SEQUENCE [LARGE SCALE GENOMIC DNA]</scope>
    <source>
        <strain evidence="1">SpSt-34</strain>
    </source>
</reference>
<accession>A0A7C2K6C1</accession>
<protein>
    <submittedName>
        <fullName evidence="1">T9SS type A sorting domain-containing protein</fullName>
    </submittedName>
</protein>
<sequence>MKVVILLLAIMGQISDSTVQVQYYGYSYRTDEWWVSEETYFYVYLTDDDPLSYPIMVGYDDDWIDEWGRGYIQFDLSFIPSGATIQSAGLRLYVAYDGQWSDEWDGSWSSLLLYSMEQNLADWYPYSGGESSTLFNDAYDGYLFVDNPFYVEMDPQYNVYYPSDSTFLPLNQAFVDYLNSRLAQGITWVGLGIVKYDEEGSDAGVNFFGEKTYLYVSYRMPNQPVLYDPRVVPDTGEVGSLFSFLVRYYDNYNYPPYAIDAVVLKPDSVEDTFSLSLLQGQAYDGVYGVRVPLSNEGQYYVYFYAVNSQGVYCRVPESGYLTGPYVMIDTIYLYNPAVSADTGTNSTPFTFHIEYYSRFTSCDSVKLFYFLYEPFDSTKQDTLEVMMDLVSGSGLQGTYEKTLSLSIGHYKHFYIAYNYKGAFKYPETDALDGPVVLQSGVGETVTQGGDFEVFDVVGRFVGRVSSPSDLKALNLPSGVYFLRQKGFKSKVKKVIYWR</sequence>
<dbReference type="AlphaFoldDB" id="A0A7C2K6C1"/>
<dbReference type="EMBL" id="DSOL01000264">
    <property type="protein sequence ID" value="HEN28823.1"/>
    <property type="molecule type" value="Genomic_DNA"/>
</dbReference>
<evidence type="ECO:0000313" key="1">
    <source>
        <dbReference type="EMBL" id="HEN28823.1"/>
    </source>
</evidence>
<proteinExistence type="predicted"/>
<comment type="caution">
    <text evidence="1">The sequence shown here is derived from an EMBL/GenBank/DDBJ whole genome shotgun (WGS) entry which is preliminary data.</text>
</comment>
<name>A0A7C2K6C1_UNCW3</name>
<organism evidence="1">
    <name type="scientific">candidate division WOR-3 bacterium</name>
    <dbReference type="NCBI Taxonomy" id="2052148"/>
    <lineage>
        <taxon>Bacteria</taxon>
        <taxon>Bacteria division WOR-3</taxon>
    </lineage>
</organism>